<comment type="caution">
    <text evidence="2">The sequence shown here is derived from an EMBL/GenBank/DDBJ whole genome shotgun (WGS) entry which is preliminary data.</text>
</comment>
<dbReference type="Pfam" id="PF13812">
    <property type="entry name" value="PPR_3"/>
    <property type="match status" value="2"/>
</dbReference>
<organism evidence="2 3">
    <name type="scientific">Durusdinium trenchii</name>
    <dbReference type="NCBI Taxonomy" id="1381693"/>
    <lineage>
        <taxon>Eukaryota</taxon>
        <taxon>Sar</taxon>
        <taxon>Alveolata</taxon>
        <taxon>Dinophyceae</taxon>
        <taxon>Suessiales</taxon>
        <taxon>Symbiodiniaceae</taxon>
        <taxon>Durusdinium</taxon>
    </lineage>
</organism>
<keyword evidence="1" id="KW-0677">Repeat</keyword>
<sequence>MGCATTDTRAPMAKVAAQDTDAKLKYWAADDPYSFSSHVRHAAKRSWQRAIELLALRPTWDVVSCSCALRCPWSQALALMAAIAKKELRRDVICFSSAITSMETQWRWALQLLREMLEDGMEANVFTYSSAISVCDKAQQWQRALVLLDEMGLDSVEANVVSFNAAINACATSAKWTFAIALLHSMWQETVEADPMTFSSVVSSLEKCTQWQEAVEVVSNMASGRLGDAFAYSAAIGALQGRWRHALVLFEEMCGSEVKADVICFSALVTSCEKGHAMHPALNLLKSMRSQQCQFDIIICNAVISCCEKRGDWPSALEILEMRRCMLPHSHDVVGCSAAVSACEKAKEWRCALQLLSEQDTRDTIICNSAISACEKCIEWRWSLRIVALMKEIQVQPDAVSCNAAISACENASLWRWAIALPKNDWGMAAMISACEKAQNWTSMLHLLMLQRLMGLVPGIISFEAALRGCRLRWKAAVFVLASTWSWRLEATPLSYESALACSPPETARKLLGSLEALEAFDILRPKKSHWNCWNSLHRTAITT</sequence>
<gene>
    <name evidence="2" type="ORF">CCMP2556_LOCUS8097</name>
</gene>
<dbReference type="Gene3D" id="1.25.40.10">
    <property type="entry name" value="Tetratricopeptide repeat domain"/>
    <property type="match status" value="3"/>
</dbReference>
<proteinExistence type="predicted"/>
<dbReference type="InterPro" id="IPR002885">
    <property type="entry name" value="PPR_rpt"/>
</dbReference>
<evidence type="ECO:0000313" key="3">
    <source>
        <dbReference type="Proteomes" id="UP001642484"/>
    </source>
</evidence>
<keyword evidence="3" id="KW-1185">Reference proteome</keyword>
<reference evidence="2 3" key="1">
    <citation type="submission" date="2024-02" db="EMBL/GenBank/DDBJ databases">
        <authorList>
            <person name="Chen Y."/>
            <person name="Shah S."/>
            <person name="Dougan E. K."/>
            <person name="Thang M."/>
            <person name="Chan C."/>
        </authorList>
    </citation>
    <scope>NUCLEOTIDE SEQUENCE [LARGE SCALE GENOMIC DNA]</scope>
</reference>
<name>A0ABP0ITT2_9DINO</name>
<accession>A0ABP0ITT2</accession>
<dbReference type="PANTHER" id="PTHR47447:SF17">
    <property type="entry name" value="OS12G0638900 PROTEIN"/>
    <property type="match status" value="1"/>
</dbReference>
<evidence type="ECO:0008006" key="4">
    <source>
        <dbReference type="Google" id="ProtNLM"/>
    </source>
</evidence>
<dbReference type="InterPro" id="IPR011990">
    <property type="entry name" value="TPR-like_helical_dom_sf"/>
</dbReference>
<evidence type="ECO:0000256" key="1">
    <source>
        <dbReference type="ARBA" id="ARBA00022737"/>
    </source>
</evidence>
<dbReference type="EMBL" id="CAXAMN010003658">
    <property type="protein sequence ID" value="CAK9005507.1"/>
    <property type="molecule type" value="Genomic_DNA"/>
</dbReference>
<protein>
    <recommendedName>
        <fullName evidence="4">Pentatricopeptide repeat-containing protein, chloroplastic</fullName>
    </recommendedName>
</protein>
<evidence type="ECO:0000313" key="2">
    <source>
        <dbReference type="EMBL" id="CAK9005507.1"/>
    </source>
</evidence>
<dbReference type="PANTHER" id="PTHR47447">
    <property type="entry name" value="OS03G0856100 PROTEIN"/>
    <property type="match status" value="1"/>
</dbReference>
<dbReference type="Proteomes" id="UP001642484">
    <property type="component" value="Unassembled WGS sequence"/>
</dbReference>